<evidence type="ECO:0000259" key="9">
    <source>
        <dbReference type="PROSITE" id="PS51464"/>
    </source>
</evidence>
<dbReference type="SMART" id="SM00116">
    <property type="entry name" value="CBS"/>
    <property type="match status" value="2"/>
</dbReference>
<protein>
    <submittedName>
        <fullName evidence="10">Arabinose-5-phosphate isomerase</fullName>
        <ecNumber evidence="10">5.3.1.13</ecNumber>
    </submittedName>
</protein>
<evidence type="ECO:0000256" key="7">
    <source>
        <dbReference type="PROSITE-ProRule" id="PRU00703"/>
    </source>
</evidence>
<evidence type="ECO:0000256" key="6">
    <source>
        <dbReference type="PIRSR" id="PIRSR004692-3"/>
    </source>
</evidence>
<dbReference type="AlphaFoldDB" id="A0A7W0CAZ5"/>
<dbReference type="GO" id="GO:0097367">
    <property type="term" value="F:carbohydrate derivative binding"/>
    <property type="evidence" value="ECO:0007669"/>
    <property type="project" value="InterPro"/>
</dbReference>
<dbReference type="FunFam" id="3.40.50.10490:FF:000011">
    <property type="entry name" value="Arabinose 5-phosphate isomerase"/>
    <property type="match status" value="1"/>
</dbReference>
<dbReference type="PIRSF" id="PIRSF004692">
    <property type="entry name" value="KdsD_KpsF"/>
    <property type="match status" value="1"/>
</dbReference>
<dbReference type="GO" id="GO:0046872">
    <property type="term" value="F:metal ion binding"/>
    <property type="evidence" value="ECO:0007669"/>
    <property type="project" value="UniProtKB-KW"/>
</dbReference>
<keyword evidence="5" id="KW-0479">Metal-binding</keyword>
<feature type="site" description="Catalytically relevant" evidence="6">
    <location>
        <position position="101"/>
    </location>
</feature>
<proteinExistence type="inferred from homology"/>
<dbReference type="CDD" id="cd04604">
    <property type="entry name" value="CBS_pair_SIS_assoc"/>
    <property type="match status" value="1"/>
</dbReference>
<sequence length="324" mass="34741">MYRKRAGEVLRIEAEGIEKLAAHLDDQFNRLVDLIYQSRGRVIVAGIGKSGLIARKIVATLNSTGTRSLFLHPVEAMHGDLGIVSADDVFIALSNSGQTDELNILIPSIRSVGCPVVAFTGNSRSSLAAQSDLVIYVGVEKEACPLGLAPTASTSAQLAMGDALAVVLLEKRKFNTSDFQKFHPGGNLGRRLSYGVADIMLTGGAVPTAAAGTPMEQALADMERCRLGVIFIVDRENRLAGIITDGDIRRMVVQKISVYENTVDAMMTPDPKHVYPATPLYEALNIMETHQITVLPAIDETGTIVGALHLHDILGKGALKFNPV</sequence>
<feature type="site" description="Catalytically relevant" evidence="6">
    <location>
        <position position="49"/>
    </location>
</feature>
<dbReference type="EC" id="5.3.1.13" evidence="10"/>
<comment type="caution">
    <text evidence="10">The sequence shown here is derived from an EMBL/GenBank/DDBJ whole genome shotgun (WGS) entry which is preliminary data.</text>
</comment>
<dbReference type="RefSeq" id="WP_181551964.1">
    <property type="nucleotide sequence ID" value="NZ_JACDUS010000008.1"/>
</dbReference>
<organism evidence="10 11">
    <name type="scientific">Desulfosalsimonas propionicica</name>
    <dbReference type="NCBI Taxonomy" id="332175"/>
    <lineage>
        <taxon>Bacteria</taxon>
        <taxon>Pseudomonadati</taxon>
        <taxon>Thermodesulfobacteriota</taxon>
        <taxon>Desulfobacteria</taxon>
        <taxon>Desulfobacterales</taxon>
        <taxon>Desulfosalsimonadaceae</taxon>
        <taxon>Desulfosalsimonas</taxon>
    </lineage>
</organism>
<dbReference type="PROSITE" id="PS51464">
    <property type="entry name" value="SIS"/>
    <property type="match status" value="1"/>
</dbReference>
<feature type="site" description="Catalytically relevant" evidence="6">
    <location>
        <position position="183"/>
    </location>
</feature>
<dbReference type="GO" id="GO:0005975">
    <property type="term" value="P:carbohydrate metabolic process"/>
    <property type="evidence" value="ECO:0007669"/>
    <property type="project" value="InterPro"/>
</dbReference>
<evidence type="ECO:0000256" key="5">
    <source>
        <dbReference type="PIRSR" id="PIRSR004692-2"/>
    </source>
</evidence>
<evidence type="ECO:0000256" key="1">
    <source>
        <dbReference type="ARBA" id="ARBA00008165"/>
    </source>
</evidence>
<dbReference type="Pfam" id="PF00571">
    <property type="entry name" value="CBS"/>
    <property type="match status" value="2"/>
</dbReference>
<evidence type="ECO:0000313" key="10">
    <source>
        <dbReference type="EMBL" id="MBA2882327.1"/>
    </source>
</evidence>
<evidence type="ECO:0000256" key="4">
    <source>
        <dbReference type="PIRNR" id="PIRNR004692"/>
    </source>
</evidence>
<feature type="domain" description="CBS" evidence="8">
    <location>
        <begin position="200"/>
        <end position="258"/>
    </location>
</feature>
<dbReference type="PANTHER" id="PTHR42745">
    <property type="match status" value="1"/>
</dbReference>
<keyword evidence="5" id="KW-0862">Zinc</keyword>
<name>A0A7W0CAZ5_9BACT</name>
<dbReference type="InterPro" id="IPR046342">
    <property type="entry name" value="CBS_dom_sf"/>
</dbReference>
<dbReference type="PROSITE" id="PS51371">
    <property type="entry name" value="CBS"/>
    <property type="match status" value="2"/>
</dbReference>
<dbReference type="InterPro" id="IPR035474">
    <property type="entry name" value="SIS_Kpsf"/>
</dbReference>
<dbReference type="InterPro" id="IPR000644">
    <property type="entry name" value="CBS_dom"/>
</dbReference>
<dbReference type="Gene3D" id="3.40.50.10490">
    <property type="entry name" value="Glucose-6-phosphate isomerase like protein, domain 1"/>
    <property type="match status" value="1"/>
</dbReference>
<dbReference type="CDD" id="cd05014">
    <property type="entry name" value="SIS_Kpsf"/>
    <property type="match status" value="1"/>
</dbReference>
<feature type="site" description="Catalytically relevant" evidence="6">
    <location>
        <position position="142"/>
    </location>
</feature>
<keyword evidence="3 7" id="KW-0129">CBS domain</keyword>
<dbReference type="InterPro" id="IPR001347">
    <property type="entry name" value="SIS_dom"/>
</dbReference>
<dbReference type="InterPro" id="IPR050986">
    <property type="entry name" value="GutQ/KpsF_isomerases"/>
</dbReference>
<dbReference type="EMBL" id="JACDUS010000008">
    <property type="protein sequence ID" value="MBA2882327.1"/>
    <property type="molecule type" value="Genomic_DNA"/>
</dbReference>
<dbReference type="Gene3D" id="3.10.580.10">
    <property type="entry name" value="CBS-domain"/>
    <property type="match status" value="1"/>
</dbReference>
<reference evidence="10 11" key="1">
    <citation type="submission" date="2020-07" db="EMBL/GenBank/DDBJ databases">
        <title>Genomic Encyclopedia of Type Strains, Phase IV (KMG-IV): sequencing the most valuable type-strain genomes for metagenomic binning, comparative biology and taxonomic classification.</title>
        <authorList>
            <person name="Goeker M."/>
        </authorList>
    </citation>
    <scope>NUCLEOTIDE SEQUENCE [LARGE SCALE GENOMIC DNA]</scope>
    <source>
        <strain evidence="10 11">DSM 17721</strain>
    </source>
</reference>
<dbReference type="GO" id="GO:0019146">
    <property type="term" value="F:arabinose-5-phosphate isomerase activity"/>
    <property type="evidence" value="ECO:0007669"/>
    <property type="project" value="UniProtKB-EC"/>
</dbReference>
<dbReference type="PANTHER" id="PTHR42745:SF1">
    <property type="entry name" value="ARABINOSE 5-PHOSPHATE ISOMERASE KDSD"/>
    <property type="match status" value="1"/>
</dbReference>
<dbReference type="SUPFAM" id="SSF53697">
    <property type="entry name" value="SIS domain"/>
    <property type="match status" value="1"/>
</dbReference>
<accession>A0A7W0CAZ5</accession>
<dbReference type="NCBIfam" id="TIGR00393">
    <property type="entry name" value="kpsF"/>
    <property type="match status" value="1"/>
</dbReference>
<dbReference type="InterPro" id="IPR046348">
    <property type="entry name" value="SIS_dom_sf"/>
</dbReference>
<comment type="similarity">
    <text evidence="1 4">Belongs to the SIS family. GutQ/KpsF subfamily.</text>
</comment>
<dbReference type="Pfam" id="PF01380">
    <property type="entry name" value="SIS"/>
    <property type="match status" value="1"/>
</dbReference>
<keyword evidence="11" id="KW-1185">Reference proteome</keyword>
<keyword evidence="2" id="KW-0677">Repeat</keyword>
<dbReference type="InterPro" id="IPR004800">
    <property type="entry name" value="KdsD/KpsF-type"/>
</dbReference>
<feature type="binding site" evidence="5">
    <location>
        <position position="72"/>
    </location>
    <ligand>
        <name>Zn(2+)</name>
        <dbReference type="ChEBI" id="CHEBI:29105"/>
    </ligand>
</feature>
<keyword evidence="10" id="KW-0413">Isomerase</keyword>
<feature type="domain" description="SIS" evidence="9">
    <location>
        <begin position="31"/>
        <end position="174"/>
    </location>
</feature>
<feature type="domain" description="CBS" evidence="8">
    <location>
        <begin position="267"/>
        <end position="324"/>
    </location>
</feature>
<evidence type="ECO:0000313" key="11">
    <source>
        <dbReference type="Proteomes" id="UP000525298"/>
    </source>
</evidence>
<evidence type="ECO:0000259" key="8">
    <source>
        <dbReference type="PROSITE" id="PS51371"/>
    </source>
</evidence>
<dbReference type="Proteomes" id="UP000525298">
    <property type="component" value="Unassembled WGS sequence"/>
</dbReference>
<evidence type="ECO:0000256" key="3">
    <source>
        <dbReference type="ARBA" id="ARBA00023122"/>
    </source>
</evidence>
<evidence type="ECO:0000256" key="2">
    <source>
        <dbReference type="ARBA" id="ARBA00022737"/>
    </source>
</evidence>
<gene>
    <name evidence="10" type="ORF">HNR65_002669</name>
</gene>
<dbReference type="GO" id="GO:1901135">
    <property type="term" value="P:carbohydrate derivative metabolic process"/>
    <property type="evidence" value="ECO:0007669"/>
    <property type="project" value="InterPro"/>
</dbReference>